<name>A0A6M0R9B3_9CLOT</name>
<dbReference type="PROSITE" id="PS01124">
    <property type="entry name" value="HTH_ARAC_FAMILY_2"/>
    <property type="match status" value="1"/>
</dbReference>
<sequence>MPKEFIDYPNDFPIKVELINIKRYPIHWHEDMEIIYVLKGSINVTIETETHRVNKGEIEIINPYEAHSMKTITPNNEVLLFKINTSFFNRYYNIENMFFYTDFSMPEAQKDEKYEILREYLSILLCELTQKGDDYEDVVEETLVDLLYHLINNFHYLIYDEEELKVNEVQFERYDRIIKYIYSNYNSKISIQDVARMEFLSSQYLSNEMKNKVGYSFNDFVNLTRVEEAIKLLLDTDKTISEISEELGFSHTRYFNKHFKKHYKCTPMQYRKKYKLDEGTYESLKQFEMLNVKDALQELTYYLEDYPRFNYEGKIIRIHADLSQEGKDLEKIWYDIINLGSGKEVLKGKHYKLVQEFQKYVHCEYGLVQNIFSQDMNVFLKEEDKFFNWYEVRQLFELLYKIELIPAILIDDSIKDKNFLISLLKDFIDYFSDFFGENEIKKWRFYIDKDLSKDYIEDIKDILEEFGKDNILYWNINYNKVNLIYDTAYMIPYIINKYLNEKSNVIFLTLFDEIYGGEYINNELFYGGSGIISRQGIKKPSYYSYYLLSKLGSEVIDEGEGYIITREDDDIEILLYTYTDELRDLISLKDLYKKRGLKNTVEKKFSINLAGLEDTYKVITYKIDEKKGSSYNNWLSLGKPKRIDEYEREILLKTSFPNIKLGFTRKTPVYNIVSRIEGYGAILITLQKVQKTS</sequence>
<dbReference type="PANTHER" id="PTHR43280">
    <property type="entry name" value="ARAC-FAMILY TRANSCRIPTIONAL REGULATOR"/>
    <property type="match status" value="1"/>
</dbReference>
<dbReference type="Proteomes" id="UP000473885">
    <property type="component" value="Unassembled WGS sequence"/>
</dbReference>
<evidence type="ECO:0000256" key="1">
    <source>
        <dbReference type="ARBA" id="ARBA00008875"/>
    </source>
</evidence>
<dbReference type="InterPro" id="IPR018060">
    <property type="entry name" value="HTH_AraC"/>
</dbReference>
<dbReference type="Gene3D" id="2.60.120.10">
    <property type="entry name" value="Jelly Rolls"/>
    <property type="match status" value="1"/>
</dbReference>
<accession>A0A6M0R9B3</accession>
<organism evidence="8 9">
    <name type="scientific">Clostridium niameyense</name>
    <dbReference type="NCBI Taxonomy" id="1622073"/>
    <lineage>
        <taxon>Bacteria</taxon>
        <taxon>Bacillati</taxon>
        <taxon>Bacillota</taxon>
        <taxon>Clostridia</taxon>
        <taxon>Eubacteriales</taxon>
        <taxon>Clostridiaceae</taxon>
        <taxon>Clostridium</taxon>
    </lineage>
</organism>
<evidence type="ECO:0000256" key="4">
    <source>
        <dbReference type="ARBA" id="ARBA00023125"/>
    </source>
</evidence>
<keyword evidence="4" id="KW-0238">DNA-binding</keyword>
<dbReference type="InterPro" id="IPR009057">
    <property type="entry name" value="Homeodomain-like_sf"/>
</dbReference>
<evidence type="ECO:0000256" key="3">
    <source>
        <dbReference type="ARBA" id="ARBA00023015"/>
    </source>
</evidence>
<evidence type="ECO:0000256" key="2">
    <source>
        <dbReference type="ARBA" id="ARBA00022801"/>
    </source>
</evidence>
<keyword evidence="3" id="KW-0805">Transcription regulation</keyword>
<dbReference type="InterPro" id="IPR020449">
    <property type="entry name" value="Tscrpt_reg_AraC-type_HTH"/>
</dbReference>
<dbReference type="InterPro" id="IPR017853">
    <property type="entry name" value="GH"/>
</dbReference>
<dbReference type="SUPFAM" id="SSF51445">
    <property type="entry name" value="(Trans)glycosidases"/>
    <property type="match status" value="1"/>
</dbReference>
<keyword evidence="9" id="KW-1185">Reference proteome</keyword>
<dbReference type="InterPro" id="IPR014710">
    <property type="entry name" value="RmlC-like_jellyroll"/>
</dbReference>
<feature type="domain" description="HTH araC/xylS-type" evidence="7">
    <location>
        <begin position="175"/>
        <end position="273"/>
    </location>
</feature>
<keyword evidence="2" id="KW-0378">Hydrolase</keyword>
<dbReference type="GO" id="GO:0043565">
    <property type="term" value="F:sequence-specific DNA binding"/>
    <property type="evidence" value="ECO:0007669"/>
    <property type="project" value="InterPro"/>
</dbReference>
<dbReference type="InterPro" id="IPR037923">
    <property type="entry name" value="HTH-like"/>
</dbReference>
<dbReference type="GO" id="GO:0016798">
    <property type="term" value="F:hydrolase activity, acting on glycosyl bonds"/>
    <property type="evidence" value="ECO:0007669"/>
    <property type="project" value="UniProtKB-KW"/>
</dbReference>
<dbReference type="SUPFAM" id="SSF51011">
    <property type="entry name" value="Glycosyl hydrolase domain"/>
    <property type="match status" value="1"/>
</dbReference>
<dbReference type="InterPro" id="IPR018062">
    <property type="entry name" value="HTH_AraC-typ_CS"/>
</dbReference>
<dbReference type="SUPFAM" id="SSF46689">
    <property type="entry name" value="Homeodomain-like"/>
    <property type="match status" value="1"/>
</dbReference>
<evidence type="ECO:0000256" key="5">
    <source>
        <dbReference type="ARBA" id="ARBA00023163"/>
    </source>
</evidence>
<dbReference type="Pfam" id="PF02311">
    <property type="entry name" value="AraC_binding"/>
    <property type="match status" value="1"/>
</dbReference>
<dbReference type="InterPro" id="IPR003313">
    <property type="entry name" value="AraC-bd"/>
</dbReference>
<comment type="similarity">
    <text evidence="1">Belongs to the glycosyl hydrolase 39 family.</text>
</comment>
<proteinExistence type="inferred from homology"/>
<dbReference type="Gene3D" id="2.60.40.1500">
    <property type="entry name" value="Glycosyl hydrolase domain, family 39"/>
    <property type="match status" value="1"/>
</dbReference>
<keyword evidence="6" id="KW-0326">Glycosidase</keyword>
<dbReference type="SMART" id="SM00342">
    <property type="entry name" value="HTH_ARAC"/>
    <property type="match status" value="1"/>
</dbReference>
<reference evidence="8 9" key="1">
    <citation type="submission" date="2019-04" db="EMBL/GenBank/DDBJ databases">
        <title>Genome sequencing of Clostridium botulinum Groups I-IV and Clostridium butyricum.</title>
        <authorList>
            <person name="Brunt J."/>
            <person name="Van Vliet A.H.M."/>
            <person name="Stringer S.C."/>
            <person name="Carter A.T."/>
            <person name="Peck M.W."/>
        </authorList>
    </citation>
    <scope>NUCLEOTIDE SEQUENCE [LARGE SCALE GENOMIC DNA]</scope>
    <source>
        <strain evidence="8 9">IFR 18/094</strain>
    </source>
</reference>
<gene>
    <name evidence="8" type="ORF">FDF74_01125</name>
</gene>
<evidence type="ECO:0000256" key="6">
    <source>
        <dbReference type="ARBA" id="ARBA00023295"/>
    </source>
</evidence>
<evidence type="ECO:0000313" key="9">
    <source>
        <dbReference type="Proteomes" id="UP000473885"/>
    </source>
</evidence>
<dbReference type="SUPFAM" id="SSF51215">
    <property type="entry name" value="Regulatory protein AraC"/>
    <property type="match status" value="1"/>
</dbReference>
<dbReference type="Pfam" id="PF01229">
    <property type="entry name" value="Glyco_hydro_39"/>
    <property type="match status" value="1"/>
</dbReference>
<evidence type="ECO:0000313" key="8">
    <source>
        <dbReference type="EMBL" id="NEZ45808.1"/>
    </source>
</evidence>
<dbReference type="GO" id="GO:0003700">
    <property type="term" value="F:DNA-binding transcription factor activity"/>
    <property type="evidence" value="ECO:0007669"/>
    <property type="project" value="InterPro"/>
</dbReference>
<dbReference type="PROSITE" id="PS00041">
    <property type="entry name" value="HTH_ARAC_FAMILY_1"/>
    <property type="match status" value="1"/>
</dbReference>
<dbReference type="PRINTS" id="PR00032">
    <property type="entry name" value="HTHARAC"/>
</dbReference>
<dbReference type="EMBL" id="SXDP01000001">
    <property type="protein sequence ID" value="NEZ45808.1"/>
    <property type="molecule type" value="Genomic_DNA"/>
</dbReference>
<dbReference type="PANTHER" id="PTHR43280:SF34">
    <property type="entry name" value="ARAC-FAMILY TRANSCRIPTIONAL REGULATOR"/>
    <property type="match status" value="1"/>
</dbReference>
<comment type="caution">
    <text evidence="8">The sequence shown here is derived from an EMBL/GenBank/DDBJ whole genome shotgun (WGS) entry which is preliminary data.</text>
</comment>
<dbReference type="Gene3D" id="3.20.20.80">
    <property type="entry name" value="Glycosidases"/>
    <property type="match status" value="2"/>
</dbReference>
<dbReference type="Gene3D" id="1.10.10.60">
    <property type="entry name" value="Homeodomain-like"/>
    <property type="match status" value="2"/>
</dbReference>
<dbReference type="InterPro" id="IPR049166">
    <property type="entry name" value="GH39_cat"/>
</dbReference>
<dbReference type="RefSeq" id="WP_050606921.1">
    <property type="nucleotide sequence ID" value="NZ_CABKUB010000006.1"/>
</dbReference>
<dbReference type="Pfam" id="PF12833">
    <property type="entry name" value="HTH_18"/>
    <property type="match status" value="1"/>
</dbReference>
<dbReference type="AlphaFoldDB" id="A0A6M0R9B3"/>
<dbReference type="OrthoDB" id="9776971at2"/>
<keyword evidence="5" id="KW-0804">Transcription</keyword>
<protein>
    <submittedName>
        <fullName evidence="8">Helix-turn-helix domain-containing protein</fullName>
    </submittedName>
</protein>
<evidence type="ECO:0000259" key="7">
    <source>
        <dbReference type="PROSITE" id="PS01124"/>
    </source>
</evidence>